<reference evidence="2 3" key="1">
    <citation type="submission" date="2022-04" db="EMBL/GenBank/DDBJ databases">
        <title>Identification of a novel bacterium isolated from mangrove sediments.</title>
        <authorList>
            <person name="Pan X."/>
        </authorList>
    </citation>
    <scope>NUCLEOTIDE SEQUENCE [LARGE SCALE GENOMIC DNA]</scope>
    <source>
        <strain evidence="2 3">B2638</strain>
    </source>
</reference>
<protein>
    <submittedName>
        <fullName evidence="2">Uncharacterized protein</fullName>
    </submittedName>
</protein>
<gene>
    <name evidence="2" type="ORF">MTR66_04555</name>
</gene>
<proteinExistence type="predicted"/>
<keyword evidence="1" id="KW-0472">Membrane</keyword>
<feature type="transmembrane region" description="Helical" evidence="1">
    <location>
        <begin position="6"/>
        <end position="23"/>
    </location>
</feature>
<sequence length="70" mass="7307">MDITLSLLVLTTVALVLGGAALFRREGYRKQAVLMLVLAAVMAANIAILTVPTPGGKSLSGEVQKEQAPE</sequence>
<comment type="caution">
    <text evidence="2">The sequence shown here is derived from an EMBL/GenBank/DDBJ whole genome shotgun (WGS) entry which is preliminary data.</text>
</comment>
<feature type="transmembrane region" description="Helical" evidence="1">
    <location>
        <begin position="32"/>
        <end position="51"/>
    </location>
</feature>
<evidence type="ECO:0000313" key="3">
    <source>
        <dbReference type="Proteomes" id="UP001202281"/>
    </source>
</evidence>
<evidence type="ECO:0000313" key="2">
    <source>
        <dbReference type="EMBL" id="MCJ2186083.1"/>
    </source>
</evidence>
<dbReference type="Proteomes" id="UP001202281">
    <property type="component" value="Unassembled WGS sequence"/>
</dbReference>
<evidence type="ECO:0000256" key="1">
    <source>
        <dbReference type="SAM" id="Phobius"/>
    </source>
</evidence>
<accession>A0ABT0BM89</accession>
<keyword evidence="3" id="KW-1185">Reference proteome</keyword>
<keyword evidence="1" id="KW-1133">Transmembrane helix</keyword>
<organism evidence="2 3">
    <name type="scientific">Novosphingobium beihaiensis</name>
    <dbReference type="NCBI Taxonomy" id="2930389"/>
    <lineage>
        <taxon>Bacteria</taxon>
        <taxon>Pseudomonadati</taxon>
        <taxon>Pseudomonadota</taxon>
        <taxon>Alphaproteobacteria</taxon>
        <taxon>Sphingomonadales</taxon>
        <taxon>Sphingomonadaceae</taxon>
        <taxon>Novosphingobium</taxon>
    </lineage>
</organism>
<dbReference type="RefSeq" id="WP_243918300.1">
    <property type="nucleotide sequence ID" value="NZ_JALHLG010000005.1"/>
</dbReference>
<name>A0ABT0BM89_9SPHN</name>
<dbReference type="EMBL" id="JALHLG010000005">
    <property type="protein sequence ID" value="MCJ2186083.1"/>
    <property type="molecule type" value="Genomic_DNA"/>
</dbReference>
<keyword evidence="1" id="KW-0812">Transmembrane</keyword>